<dbReference type="WBParaSite" id="PgR024_g090_t01">
    <property type="protein sequence ID" value="PgR024_g090_t01"/>
    <property type="gene ID" value="PgR024_g090"/>
</dbReference>
<sequence>MSASSGTWRCQKGQLFNSGPFIYTSSFLCDKNAINLSPGINYISVDEYRQRWDEKSGSEGSRRIYIINLKIKITPKKNDSKRSKKGRFVVSSDAINGNGASISEPKQSRKQEGWIHKTFLCVMKSGRGGSCRPHLPRNISLRNCCIGKEHSEAVEVRVLVRLQMQKFECTATLFYDRKDDDSNFSFHLLMQLCQCRFHNRLFRINFAYLLCTWLTDIFGYNGSLPMMVIGGSS</sequence>
<organism evidence="1 2">
    <name type="scientific">Parascaris univalens</name>
    <name type="common">Nematode worm</name>
    <dbReference type="NCBI Taxonomy" id="6257"/>
    <lineage>
        <taxon>Eukaryota</taxon>
        <taxon>Metazoa</taxon>
        <taxon>Ecdysozoa</taxon>
        <taxon>Nematoda</taxon>
        <taxon>Chromadorea</taxon>
        <taxon>Rhabditida</taxon>
        <taxon>Spirurina</taxon>
        <taxon>Ascaridomorpha</taxon>
        <taxon>Ascaridoidea</taxon>
        <taxon>Ascarididae</taxon>
        <taxon>Parascaris</taxon>
    </lineage>
</organism>
<accession>A0A915B2J2</accession>
<protein>
    <submittedName>
        <fullName evidence="2">Uncharacterized protein</fullName>
    </submittedName>
</protein>
<keyword evidence="1" id="KW-1185">Reference proteome</keyword>
<evidence type="ECO:0000313" key="2">
    <source>
        <dbReference type="WBParaSite" id="PgR024_g090_t01"/>
    </source>
</evidence>
<dbReference type="Proteomes" id="UP000887569">
    <property type="component" value="Unplaced"/>
</dbReference>
<proteinExistence type="predicted"/>
<dbReference type="AlphaFoldDB" id="A0A915B2J2"/>
<evidence type="ECO:0000313" key="1">
    <source>
        <dbReference type="Proteomes" id="UP000887569"/>
    </source>
</evidence>
<name>A0A915B2J2_PARUN</name>
<reference evidence="2" key="1">
    <citation type="submission" date="2022-11" db="UniProtKB">
        <authorList>
            <consortium name="WormBaseParasite"/>
        </authorList>
    </citation>
    <scope>IDENTIFICATION</scope>
</reference>